<name>A0AAE1LSI8_9NEOP</name>
<evidence type="ECO:0000313" key="16">
    <source>
        <dbReference type="Proteomes" id="UP001219518"/>
    </source>
</evidence>
<evidence type="ECO:0000256" key="12">
    <source>
        <dbReference type="PROSITE-ProRule" id="PRU00309"/>
    </source>
</evidence>
<dbReference type="Proteomes" id="UP001219518">
    <property type="component" value="Unassembled WGS sequence"/>
</dbReference>
<evidence type="ECO:0000256" key="4">
    <source>
        <dbReference type="ARBA" id="ARBA00022771"/>
    </source>
</evidence>
<evidence type="ECO:0000256" key="3">
    <source>
        <dbReference type="ARBA" id="ARBA00022723"/>
    </source>
</evidence>
<evidence type="ECO:0000259" key="14">
    <source>
        <dbReference type="PROSITE" id="PS50950"/>
    </source>
</evidence>
<dbReference type="PANTHER" id="PTHR46600">
    <property type="entry name" value="THAP DOMAIN-CONTAINING"/>
    <property type="match status" value="1"/>
</dbReference>
<keyword evidence="7 13" id="KW-0175">Coiled coil</keyword>
<reference evidence="15" key="2">
    <citation type="journal article" date="2023" name="BMC Genomics">
        <title>Pest status, molecular evolution, and epigenetic factors derived from the genome assembly of Frankliniella fusca, a thysanopteran phytovirus vector.</title>
        <authorList>
            <person name="Catto M.A."/>
            <person name="Labadie P.E."/>
            <person name="Jacobson A.L."/>
            <person name="Kennedy G.G."/>
            <person name="Srinivasan R."/>
            <person name="Hunt B.G."/>
        </authorList>
    </citation>
    <scope>NUCLEOTIDE SEQUENCE</scope>
    <source>
        <strain evidence="15">PL_HMW_Pooled</strain>
    </source>
</reference>
<proteinExistence type="inferred from homology"/>
<accession>A0AAE1LSI8</accession>
<feature type="coiled-coil region" evidence="13">
    <location>
        <begin position="302"/>
        <end position="357"/>
    </location>
</feature>
<keyword evidence="16" id="KW-1185">Reference proteome</keyword>
<evidence type="ECO:0000256" key="2">
    <source>
        <dbReference type="ARBA" id="ARBA00006177"/>
    </source>
</evidence>
<dbReference type="InterPro" id="IPR006612">
    <property type="entry name" value="THAP_Znf"/>
</dbReference>
<dbReference type="AlphaFoldDB" id="A0AAE1LSI8"/>
<keyword evidence="8 12" id="KW-0238">DNA-binding</keyword>
<keyword evidence="4 12" id="KW-0863">Zinc-finger</keyword>
<dbReference type="InterPro" id="IPR038441">
    <property type="entry name" value="THAP_Znf_sf"/>
</dbReference>
<comment type="caution">
    <text evidence="15">The sequence shown here is derived from an EMBL/GenBank/DDBJ whole genome shotgun (WGS) entry which is preliminary data.</text>
</comment>
<gene>
    <name evidence="15" type="ORF">KUF71_017744</name>
</gene>
<dbReference type="SMART" id="SM00980">
    <property type="entry name" value="THAP"/>
    <property type="match status" value="1"/>
</dbReference>
<sequence length="462" mass="52827">MPYCFVPHCSSGSAAKNKYYEENNMPKPRFFSPGTEERKNEWEKVIKREDTAMTLSSRVCSEHFTVSDFELEYITPVVDGSLHKIPRGKAKLNPKAIPSIFPNYPTYYQPKLSKRSAPKNRGSPKKNPKKIVLPAVEPDIVVTDDPQSSEIVHPENLQEEEEICNANASISTTPPWSCTEIHNLQKPINWVVGSTLEVTRKMIVHIDPETEQINKLITFSDHQPPIIKLRGVLFTSDIAPKINSAAAAQTLLEKIDKIKLCSGTGYKNKKFSNACQLAVKKGKRCQDCTKLHDRLRKIGYRQEKVEKRKKEKQEKKIKLKNKIQSLTRSRLNLIAKVKKYKRKVEHLIRQCQAKDETVIAEAISKLPAAQQEAVKACFAASKRKGPSGRRYTAEWIYECMLMRIKDKKLYNHIRRHEILVLPATCTINGYLKHYGGAYGFQPQVLEMLKKKTADMPAKKKER</sequence>
<evidence type="ECO:0000256" key="1">
    <source>
        <dbReference type="ARBA" id="ARBA00004642"/>
    </source>
</evidence>
<evidence type="ECO:0000256" key="5">
    <source>
        <dbReference type="ARBA" id="ARBA00022833"/>
    </source>
</evidence>
<dbReference type="GO" id="GO:0005654">
    <property type="term" value="C:nucleoplasm"/>
    <property type="evidence" value="ECO:0007669"/>
    <property type="project" value="UniProtKB-SubCell"/>
</dbReference>
<dbReference type="Gene3D" id="6.20.210.20">
    <property type="entry name" value="THAP domain"/>
    <property type="match status" value="1"/>
</dbReference>
<evidence type="ECO:0000256" key="11">
    <source>
        <dbReference type="ARBA" id="ARBA00023306"/>
    </source>
</evidence>
<dbReference type="GO" id="GO:0008270">
    <property type="term" value="F:zinc ion binding"/>
    <property type="evidence" value="ECO:0007669"/>
    <property type="project" value="UniProtKB-KW"/>
</dbReference>
<dbReference type="EMBL" id="JAHWGI010001394">
    <property type="protein sequence ID" value="KAK3929284.1"/>
    <property type="molecule type" value="Genomic_DNA"/>
</dbReference>
<dbReference type="Pfam" id="PF05485">
    <property type="entry name" value="THAP"/>
    <property type="match status" value="1"/>
</dbReference>
<dbReference type="GO" id="GO:0043565">
    <property type="term" value="F:sequence-specific DNA binding"/>
    <property type="evidence" value="ECO:0007669"/>
    <property type="project" value="InterPro"/>
</dbReference>
<comment type="similarity">
    <text evidence="2">Belongs to the THAP1 family.</text>
</comment>
<dbReference type="PANTHER" id="PTHR46600:SF1">
    <property type="entry name" value="THAP DOMAIN-CONTAINING PROTEIN 1"/>
    <property type="match status" value="1"/>
</dbReference>
<feature type="domain" description="THAP-type" evidence="14">
    <location>
        <begin position="1"/>
        <end position="101"/>
    </location>
</feature>
<dbReference type="PROSITE" id="PS50950">
    <property type="entry name" value="ZF_THAP"/>
    <property type="match status" value="1"/>
</dbReference>
<evidence type="ECO:0000256" key="7">
    <source>
        <dbReference type="ARBA" id="ARBA00023054"/>
    </source>
</evidence>
<keyword evidence="5" id="KW-0862">Zinc</keyword>
<reference evidence="15" key="1">
    <citation type="submission" date="2021-07" db="EMBL/GenBank/DDBJ databases">
        <authorList>
            <person name="Catto M.A."/>
            <person name="Jacobson A."/>
            <person name="Kennedy G."/>
            <person name="Labadie P."/>
            <person name="Hunt B.G."/>
            <person name="Srinivasan R."/>
        </authorList>
    </citation>
    <scope>NUCLEOTIDE SEQUENCE</scope>
    <source>
        <strain evidence="15">PL_HMW_Pooled</strain>
        <tissue evidence="15">Head</tissue>
    </source>
</reference>
<organism evidence="15 16">
    <name type="scientific">Frankliniella fusca</name>
    <dbReference type="NCBI Taxonomy" id="407009"/>
    <lineage>
        <taxon>Eukaryota</taxon>
        <taxon>Metazoa</taxon>
        <taxon>Ecdysozoa</taxon>
        <taxon>Arthropoda</taxon>
        <taxon>Hexapoda</taxon>
        <taxon>Insecta</taxon>
        <taxon>Pterygota</taxon>
        <taxon>Neoptera</taxon>
        <taxon>Paraneoptera</taxon>
        <taxon>Thysanoptera</taxon>
        <taxon>Terebrantia</taxon>
        <taxon>Thripoidea</taxon>
        <taxon>Thripidae</taxon>
        <taxon>Frankliniella</taxon>
    </lineage>
</organism>
<comment type="subcellular location">
    <subcellularLocation>
        <location evidence="1">Nucleus</location>
        <location evidence="1">Nucleoplasm</location>
    </subcellularLocation>
</comment>
<keyword evidence="10" id="KW-0539">Nucleus</keyword>
<evidence type="ECO:0000256" key="6">
    <source>
        <dbReference type="ARBA" id="ARBA00023015"/>
    </source>
</evidence>
<keyword evidence="3" id="KW-0479">Metal-binding</keyword>
<keyword evidence="6" id="KW-0805">Transcription regulation</keyword>
<keyword evidence="9" id="KW-0804">Transcription</keyword>
<protein>
    <submittedName>
        <fullName evidence="15">B-cell CLL/lymphoma 9-like protein</fullName>
    </submittedName>
</protein>
<evidence type="ECO:0000256" key="10">
    <source>
        <dbReference type="ARBA" id="ARBA00023242"/>
    </source>
</evidence>
<dbReference type="SUPFAM" id="SSF57716">
    <property type="entry name" value="Glucocorticoid receptor-like (DNA-binding domain)"/>
    <property type="match status" value="1"/>
</dbReference>
<evidence type="ECO:0000313" key="15">
    <source>
        <dbReference type="EMBL" id="KAK3929284.1"/>
    </source>
</evidence>
<dbReference type="InterPro" id="IPR026516">
    <property type="entry name" value="THAP1/10"/>
</dbReference>
<evidence type="ECO:0000256" key="9">
    <source>
        <dbReference type="ARBA" id="ARBA00023163"/>
    </source>
</evidence>
<keyword evidence="11" id="KW-0131">Cell cycle</keyword>
<evidence type="ECO:0000256" key="13">
    <source>
        <dbReference type="SAM" id="Coils"/>
    </source>
</evidence>
<evidence type="ECO:0000256" key="8">
    <source>
        <dbReference type="ARBA" id="ARBA00023125"/>
    </source>
</evidence>